<accession>A0ABD0RIF5</accession>
<dbReference type="AlphaFoldDB" id="A0ABD0RIF5"/>
<protein>
    <submittedName>
        <fullName evidence="2">Uncharacterized protein</fullName>
    </submittedName>
</protein>
<evidence type="ECO:0000313" key="3">
    <source>
        <dbReference type="Proteomes" id="UP001529510"/>
    </source>
</evidence>
<dbReference type="Proteomes" id="UP001529510">
    <property type="component" value="Unassembled WGS sequence"/>
</dbReference>
<comment type="caution">
    <text evidence="2">The sequence shown here is derived from an EMBL/GenBank/DDBJ whole genome shotgun (WGS) entry which is preliminary data.</text>
</comment>
<name>A0ABD0RIF5_CIRMR</name>
<keyword evidence="3" id="KW-1185">Reference proteome</keyword>
<evidence type="ECO:0000313" key="2">
    <source>
        <dbReference type="EMBL" id="KAL0198323.1"/>
    </source>
</evidence>
<proteinExistence type="predicted"/>
<sequence>MLETTPRVNAEQLSDISSPEEDERERQETIFAALDDLMNMELSSIGEQVFAVESITKKRVRK</sequence>
<feature type="non-terminal residue" evidence="2">
    <location>
        <position position="62"/>
    </location>
</feature>
<dbReference type="EMBL" id="JAMKFB020000003">
    <property type="protein sequence ID" value="KAL0198323.1"/>
    <property type="molecule type" value="Genomic_DNA"/>
</dbReference>
<reference evidence="2 3" key="1">
    <citation type="submission" date="2024-05" db="EMBL/GenBank/DDBJ databases">
        <title>Genome sequencing and assembly of Indian major carp, Cirrhinus mrigala (Hamilton, 1822).</title>
        <authorList>
            <person name="Mohindra V."/>
            <person name="Chowdhury L.M."/>
            <person name="Lal K."/>
            <person name="Jena J.K."/>
        </authorList>
    </citation>
    <scope>NUCLEOTIDE SEQUENCE [LARGE SCALE GENOMIC DNA]</scope>
    <source>
        <strain evidence="2">CM1030</strain>
        <tissue evidence="2">Blood</tissue>
    </source>
</reference>
<gene>
    <name evidence="2" type="ORF">M9458_006863</name>
</gene>
<organism evidence="2 3">
    <name type="scientific">Cirrhinus mrigala</name>
    <name type="common">Mrigala</name>
    <dbReference type="NCBI Taxonomy" id="683832"/>
    <lineage>
        <taxon>Eukaryota</taxon>
        <taxon>Metazoa</taxon>
        <taxon>Chordata</taxon>
        <taxon>Craniata</taxon>
        <taxon>Vertebrata</taxon>
        <taxon>Euteleostomi</taxon>
        <taxon>Actinopterygii</taxon>
        <taxon>Neopterygii</taxon>
        <taxon>Teleostei</taxon>
        <taxon>Ostariophysi</taxon>
        <taxon>Cypriniformes</taxon>
        <taxon>Cyprinidae</taxon>
        <taxon>Labeoninae</taxon>
        <taxon>Labeonini</taxon>
        <taxon>Cirrhinus</taxon>
    </lineage>
</organism>
<evidence type="ECO:0000256" key="1">
    <source>
        <dbReference type="SAM" id="MobiDB-lite"/>
    </source>
</evidence>
<feature type="region of interest" description="Disordered" evidence="1">
    <location>
        <begin position="1"/>
        <end position="26"/>
    </location>
</feature>